<keyword evidence="1" id="KW-0418">Kinase</keyword>
<keyword evidence="1" id="KW-0808">Transferase</keyword>
<dbReference type="SUPFAM" id="SSF55874">
    <property type="entry name" value="ATPase domain of HSP90 chaperone/DNA topoisomerase II/histidine kinase"/>
    <property type="match status" value="1"/>
</dbReference>
<evidence type="ECO:0000259" key="2">
    <source>
        <dbReference type="Pfam" id="PF13581"/>
    </source>
</evidence>
<evidence type="ECO:0000313" key="3">
    <source>
        <dbReference type="EMBL" id="OJF11178.1"/>
    </source>
</evidence>
<dbReference type="CDD" id="cd16936">
    <property type="entry name" value="HATPase_RsbW-like"/>
    <property type="match status" value="1"/>
</dbReference>
<comment type="caution">
    <text evidence="3">The sequence shown here is derived from an EMBL/GenBank/DDBJ whole genome shotgun (WGS) entry which is preliminary data.</text>
</comment>
<reference evidence="3 4" key="1">
    <citation type="submission" date="2016-09" db="EMBL/GenBank/DDBJ databases">
        <title>Couchioplanes caeruleus draft genome sequence.</title>
        <authorList>
            <person name="Sheehan J."/>
            <person name="Caffrey P."/>
        </authorList>
    </citation>
    <scope>NUCLEOTIDE SEQUENCE [LARGE SCALE GENOMIC DNA]</scope>
    <source>
        <strain evidence="3 4">DSM 43634</strain>
    </source>
</reference>
<dbReference type="InterPro" id="IPR036890">
    <property type="entry name" value="HATPase_C_sf"/>
</dbReference>
<evidence type="ECO:0000313" key="4">
    <source>
        <dbReference type="Proteomes" id="UP000182486"/>
    </source>
</evidence>
<dbReference type="InterPro" id="IPR003594">
    <property type="entry name" value="HATPase_dom"/>
</dbReference>
<dbReference type="PANTHER" id="PTHR35526:SF3">
    <property type="entry name" value="ANTI-SIGMA-F FACTOR RSBW"/>
    <property type="match status" value="1"/>
</dbReference>
<feature type="domain" description="Histidine kinase/HSP90-like ATPase" evidence="2">
    <location>
        <begin position="2"/>
        <end position="108"/>
    </location>
</feature>
<keyword evidence="1" id="KW-0723">Serine/threonine-protein kinase</keyword>
<dbReference type="InterPro" id="IPR050267">
    <property type="entry name" value="Anti-sigma-factor_SerPK"/>
</dbReference>
<dbReference type="PANTHER" id="PTHR35526">
    <property type="entry name" value="ANTI-SIGMA-F FACTOR RSBW-RELATED"/>
    <property type="match status" value="1"/>
</dbReference>
<dbReference type="AlphaFoldDB" id="A0A1K0G1J6"/>
<sequence>MARDLVRQVCRAWDLGQVLHPARLVVSELVANAVTHARTEMLVSISRRGAGLHLSVSDRDPQPPQLVDPVSWTVREPGDDWGQGLHLVHRCAAAWGSMPTTDGKVVWATVRHREGRTA</sequence>
<dbReference type="Pfam" id="PF13581">
    <property type="entry name" value="HATPase_c_2"/>
    <property type="match status" value="1"/>
</dbReference>
<dbReference type="GO" id="GO:0004674">
    <property type="term" value="F:protein serine/threonine kinase activity"/>
    <property type="evidence" value="ECO:0007669"/>
    <property type="project" value="UniProtKB-KW"/>
</dbReference>
<gene>
    <name evidence="3" type="ORF">BG844_28135</name>
</gene>
<organism evidence="3 4">
    <name type="scientific">Couchioplanes caeruleus subsp. caeruleus</name>
    <dbReference type="NCBI Taxonomy" id="56427"/>
    <lineage>
        <taxon>Bacteria</taxon>
        <taxon>Bacillati</taxon>
        <taxon>Actinomycetota</taxon>
        <taxon>Actinomycetes</taxon>
        <taxon>Micromonosporales</taxon>
        <taxon>Micromonosporaceae</taxon>
        <taxon>Couchioplanes</taxon>
    </lineage>
</organism>
<protein>
    <recommendedName>
        <fullName evidence="2">Histidine kinase/HSP90-like ATPase domain-containing protein</fullName>
    </recommendedName>
</protein>
<proteinExistence type="predicted"/>
<dbReference type="Proteomes" id="UP000182486">
    <property type="component" value="Unassembled WGS sequence"/>
</dbReference>
<keyword evidence="4" id="KW-1185">Reference proteome</keyword>
<name>A0A1K0G1J6_9ACTN</name>
<evidence type="ECO:0000256" key="1">
    <source>
        <dbReference type="ARBA" id="ARBA00022527"/>
    </source>
</evidence>
<dbReference type="Gene3D" id="3.30.565.10">
    <property type="entry name" value="Histidine kinase-like ATPase, C-terminal domain"/>
    <property type="match status" value="1"/>
</dbReference>
<dbReference type="EMBL" id="MEIA01000438">
    <property type="protein sequence ID" value="OJF11178.1"/>
    <property type="molecule type" value="Genomic_DNA"/>
</dbReference>
<accession>A0A1K0G1J6</accession>